<accession>A0A9W6B2K1</accession>
<evidence type="ECO:0000256" key="3">
    <source>
        <dbReference type="ARBA" id="ARBA00022989"/>
    </source>
</evidence>
<sequence length="53" mass="5676">MLRWSITFIVIALIAAVLGFGAIAGTAAFIAKISFFVFLVLFIISLVKSGTKK</sequence>
<dbReference type="HAMAP" id="MF_01361">
    <property type="entry name" value="UPF0391"/>
    <property type="match status" value="1"/>
</dbReference>
<evidence type="ECO:0000256" key="5">
    <source>
        <dbReference type="SAM" id="Phobius"/>
    </source>
</evidence>
<name>A0A9W6B2K1_9FLAO</name>
<organism evidence="6 7">
    <name type="scientific">Neptunitalea chrysea</name>
    <dbReference type="NCBI Taxonomy" id="1647581"/>
    <lineage>
        <taxon>Bacteria</taxon>
        <taxon>Pseudomonadati</taxon>
        <taxon>Bacteroidota</taxon>
        <taxon>Flavobacteriia</taxon>
        <taxon>Flavobacteriales</taxon>
        <taxon>Flavobacteriaceae</taxon>
        <taxon>Neptunitalea</taxon>
    </lineage>
</organism>
<evidence type="ECO:0000256" key="2">
    <source>
        <dbReference type="ARBA" id="ARBA00022692"/>
    </source>
</evidence>
<keyword evidence="7" id="KW-1185">Reference proteome</keyword>
<dbReference type="EMBL" id="BRVP01000001">
    <property type="protein sequence ID" value="GLB51069.1"/>
    <property type="molecule type" value="Genomic_DNA"/>
</dbReference>
<keyword evidence="1" id="KW-1003">Cell membrane</keyword>
<dbReference type="GO" id="GO:0005886">
    <property type="term" value="C:plasma membrane"/>
    <property type="evidence" value="ECO:0007669"/>
    <property type="project" value="InterPro"/>
</dbReference>
<dbReference type="RefSeq" id="WP_281751246.1">
    <property type="nucleotide sequence ID" value="NZ_BRVP01000001.1"/>
</dbReference>
<protein>
    <submittedName>
        <fullName evidence="6">UPF0391 membrane protein</fullName>
    </submittedName>
</protein>
<evidence type="ECO:0000313" key="7">
    <source>
        <dbReference type="Proteomes" id="UP001143545"/>
    </source>
</evidence>
<evidence type="ECO:0000256" key="4">
    <source>
        <dbReference type="ARBA" id="ARBA00023136"/>
    </source>
</evidence>
<dbReference type="PIRSF" id="PIRSF036466">
    <property type="entry name" value="UCP036466"/>
    <property type="match status" value="1"/>
</dbReference>
<feature type="transmembrane region" description="Helical" evidence="5">
    <location>
        <begin position="29"/>
        <end position="47"/>
    </location>
</feature>
<gene>
    <name evidence="6" type="ORF">NBRC110019_01080</name>
</gene>
<dbReference type="InterPro" id="IPR009760">
    <property type="entry name" value="DUF1328"/>
</dbReference>
<keyword evidence="2 5" id="KW-0812">Transmembrane</keyword>
<keyword evidence="3 5" id="KW-1133">Transmembrane helix</keyword>
<comment type="caution">
    <text evidence="6">The sequence shown here is derived from an EMBL/GenBank/DDBJ whole genome shotgun (WGS) entry which is preliminary data.</text>
</comment>
<keyword evidence="4 5" id="KW-0472">Membrane</keyword>
<reference evidence="6" key="1">
    <citation type="submission" date="2022-07" db="EMBL/GenBank/DDBJ databases">
        <title>Taxonomy of Novel Oxalotrophic and Methylotrophic Bacteria.</title>
        <authorList>
            <person name="Sahin N."/>
            <person name="Tani A."/>
        </authorList>
    </citation>
    <scope>NUCLEOTIDE SEQUENCE</scope>
    <source>
        <strain evidence="6">AM327</strain>
    </source>
</reference>
<dbReference type="NCBIfam" id="NF010229">
    <property type="entry name" value="PRK13682.1-4"/>
    <property type="match status" value="1"/>
</dbReference>
<dbReference type="Pfam" id="PF07043">
    <property type="entry name" value="DUF1328"/>
    <property type="match status" value="1"/>
</dbReference>
<proteinExistence type="inferred from homology"/>
<dbReference type="Proteomes" id="UP001143545">
    <property type="component" value="Unassembled WGS sequence"/>
</dbReference>
<dbReference type="NCBIfam" id="NF010226">
    <property type="entry name" value="PRK13682.1-1"/>
    <property type="match status" value="1"/>
</dbReference>
<evidence type="ECO:0000256" key="1">
    <source>
        <dbReference type="ARBA" id="ARBA00022475"/>
    </source>
</evidence>
<dbReference type="AlphaFoldDB" id="A0A9W6B2K1"/>
<evidence type="ECO:0000313" key="6">
    <source>
        <dbReference type="EMBL" id="GLB51069.1"/>
    </source>
</evidence>